<dbReference type="AlphaFoldDB" id="A0A1D2MH31"/>
<reference evidence="1 2" key="1">
    <citation type="journal article" date="2016" name="Genome Biol. Evol.">
        <title>Gene Family Evolution Reflects Adaptation to Soil Environmental Stressors in the Genome of the Collembolan Orchesella cincta.</title>
        <authorList>
            <person name="Faddeeva-Vakhrusheva A."/>
            <person name="Derks M.F."/>
            <person name="Anvar S.Y."/>
            <person name="Agamennone V."/>
            <person name="Suring W."/>
            <person name="Smit S."/>
            <person name="van Straalen N.M."/>
            <person name="Roelofs D."/>
        </authorList>
    </citation>
    <scope>NUCLEOTIDE SEQUENCE [LARGE SCALE GENOMIC DNA]</scope>
    <source>
        <tissue evidence="1">Mixed pool</tissue>
    </source>
</reference>
<dbReference type="OMA" id="RCEDEFF"/>
<name>A0A1D2MH31_ORCCI</name>
<keyword evidence="1" id="KW-0675">Receptor</keyword>
<comment type="caution">
    <text evidence="1">The sequence shown here is derived from an EMBL/GenBank/DDBJ whole genome shotgun (WGS) entry which is preliminary data.</text>
</comment>
<proteinExistence type="predicted"/>
<dbReference type="InterPro" id="IPR052612">
    <property type="entry name" value="ANP_Clearance_Receptor"/>
</dbReference>
<sequence>PVARWLKFVDKPLLTAGALTFDYTEPKTEAESEYFLTTRTGFSFKEMVEFIMTYFDRFNWRKAFLMYDKEDMREVSGNYTCKFFMETVAQYLKENKWPFGNFDLKTNNVNASVKETLAKELGLKYSGLLIVHGHKIYFLKF</sequence>
<dbReference type="PANTHER" id="PTHR44755">
    <property type="entry name" value="NATRIURETIC PEPTIDE RECEPTOR 3-RELATED"/>
    <property type="match status" value="1"/>
</dbReference>
<dbReference type="GO" id="GO:0038023">
    <property type="term" value="F:signaling receptor activity"/>
    <property type="evidence" value="ECO:0007669"/>
    <property type="project" value="TreeGrafter"/>
</dbReference>
<dbReference type="InterPro" id="IPR028082">
    <property type="entry name" value="Peripla_BP_I"/>
</dbReference>
<dbReference type="Proteomes" id="UP000094527">
    <property type="component" value="Unassembled WGS sequence"/>
</dbReference>
<dbReference type="SUPFAM" id="SSF53822">
    <property type="entry name" value="Periplasmic binding protein-like I"/>
    <property type="match status" value="1"/>
</dbReference>
<feature type="non-terminal residue" evidence="1">
    <location>
        <position position="141"/>
    </location>
</feature>
<dbReference type="GO" id="GO:0017046">
    <property type="term" value="F:peptide hormone binding"/>
    <property type="evidence" value="ECO:0007669"/>
    <property type="project" value="TreeGrafter"/>
</dbReference>
<dbReference type="PANTHER" id="PTHR44755:SF11">
    <property type="entry name" value="ATRIAL NATRIURETIC PEPTIDE RECEPTOR 3 ISOFORM X1"/>
    <property type="match status" value="1"/>
</dbReference>
<dbReference type="EMBL" id="LJIJ01001306">
    <property type="protein sequence ID" value="ODM92174.1"/>
    <property type="molecule type" value="Genomic_DNA"/>
</dbReference>
<gene>
    <name evidence="1" type="ORF">Ocin01_14508</name>
</gene>
<organism evidence="1 2">
    <name type="scientific">Orchesella cincta</name>
    <name type="common">Springtail</name>
    <name type="synonym">Podura cincta</name>
    <dbReference type="NCBI Taxonomy" id="48709"/>
    <lineage>
        <taxon>Eukaryota</taxon>
        <taxon>Metazoa</taxon>
        <taxon>Ecdysozoa</taxon>
        <taxon>Arthropoda</taxon>
        <taxon>Hexapoda</taxon>
        <taxon>Collembola</taxon>
        <taxon>Entomobryomorpha</taxon>
        <taxon>Entomobryoidea</taxon>
        <taxon>Orchesellidae</taxon>
        <taxon>Orchesellinae</taxon>
        <taxon>Orchesella</taxon>
    </lineage>
</organism>
<evidence type="ECO:0000313" key="2">
    <source>
        <dbReference type="Proteomes" id="UP000094527"/>
    </source>
</evidence>
<dbReference type="STRING" id="48709.A0A1D2MH31"/>
<keyword evidence="2" id="KW-1185">Reference proteome</keyword>
<accession>A0A1D2MH31</accession>
<dbReference type="Gene3D" id="3.40.50.2300">
    <property type="match status" value="1"/>
</dbReference>
<feature type="non-terminal residue" evidence="1">
    <location>
        <position position="1"/>
    </location>
</feature>
<protein>
    <submittedName>
        <fullName evidence="1">Atrial natriuretic peptide receptor 3</fullName>
    </submittedName>
</protein>
<dbReference type="OrthoDB" id="302535at2759"/>
<dbReference type="GO" id="GO:0007165">
    <property type="term" value="P:signal transduction"/>
    <property type="evidence" value="ECO:0007669"/>
    <property type="project" value="TreeGrafter"/>
</dbReference>
<evidence type="ECO:0000313" key="1">
    <source>
        <dbReference type="EMBL" id="ODM92174.1"/>
    </source>
</evidence>